<proteinExistence type="predicted"/>
<dbReference type="PANTHER" id="PTHR33144">
    <property type="entry name" value="OS10G0409366 PROTEIN-RELATED"/>
    <property type="match status" value="1"/>
</dbReference>
<dbReference type="RefSeq" id="XP_071933053.1">
    <property type="nucleotide sequence ID" value="XM_072076952.1"/>
</dbReference>
<feature type="domain" description="Transposase Tnp1/En/Spm-like" evidence="1">
    <location>
        <begin position="203"/>
        <end position="265"/>
    </location>
</feature>
<sequence length="281" mass="32307">MKEIWGRPKDLPRIEIKLDDNGIPISEKTSFSEFLGSLARNGMYCPIDVESWLKMPRKLKMDMLEVIKERFALPMGLEAWTLRSIGKKWRSWKADLKATYFDPAVPNAEARFQKDIRAWEEQWIKLWAYWKSEEAKAKQLGRLPTRVEIFNKFYTYTDGTPSSTIVAKNLEKMNELKNQLPSDSQDLVGRDDIFAQVGNMVSLKSLFDPTKIVAKGYLQSLNPLDEVGGQALGPNWYEIQIQVAMSPREQLIRPYDLQQTIQDALGAPVAWPCHLVEPAEE</sequence>
<gene>
    <name evidence="3" type="primary">LOC140035642</name>
</gene>
<accession>A0ABM4WMP3</accession>
<evidence type="ECO:0000313" key="3">
    <source>
        <dbReference type="RefSeq" id="XP_071933053.1"/>
    </source>
</evidence>
<organism evidence="2 3">
    <name type="scientific">Coffea arabica</name>
    <name type="common">Arabian coffee</name>
    <dbReference type="NCBI Taxonomy" id="13443"/>
    <lineage>
        <taxon>Eukaryota</taxon>
        <taxon>Viridiplantae</taxon>
        <taxon>Streptophyta</taxon>
        <taxon>Embryophyta</taxon>
        <taxon>Tracheophyta</taxon>
        <taxon>Spermatophyta</taxon>
        <taxon>Magnoliopsida</taxon>
        <taxon>eudicotyledons</taxon>
        <taxon>Gunneridae</taxon>
        <taxon>Pentapetalae</taxon>
        <taxon>asterids</taxon>
        <taxon>lamiids</taxon>
        <taxon>Gentianales</taxon>
        <taxon>Rubiaceae</taxon>
        <taxon>Ixoroideae</taxon>
        <taxon>Gardenieae complex</taxon>
        <taxon>Bertiereae - Coffeeae clade</taxon>
        <taxon>Coffeeae</taxon>
        <taxon>Coffea</taxon>
    </lineage>
</organism>
<evidence type="ECO:0000259" key="1">
    <source>
        <dbReference type="Pfam" id="PF03017"/>
    </source>
</evidence>
<name>A0ABM4WMP3_COFAR</name>
<reference evidence="3" key="1">
    <citation type="submission" date="2025-08" db="UniProtKB">
        <authorList>
            <consortium name="RefSeq"/>
        </authorList>
    </citation>
    <scope>IDENTIFICATION</scope>
    <source>
        <tissue evidence="3">Leaves</tissue>
    </source>
</reference>
<dbReference type="Pfam" id="PF03017">
    <property type="entry name" value="Transposase_23"/>
    <property type="match status" value="1"/>
</dbReference>
<protein>
    <recommendedName>
        <fullName evidence="1">Transposase Tnp1/En/Spm-like domain-containing protein</fullName>
    </recommendedName>
</protein>
<dbReference type="InterPro" id="IPR004264">
    <property type="entry name" value="Transposase_23"/>
</dbReference>
<keyword evidence="2" id="KW-1185">Reference proteome</keyword>
<evidence type="ECO:0000313" key="2">
    <source>
        <dbReference type="Proteomes" id="UP001652660"/>
    </source>
</evidence>
<dbReference type="Proteomes" id="UP001652660">
    <property type="component" value="Chromosome 2c"/>
</dbReference>
<dbReference type="PANTHER" id="PTHR33144:SF45">
    <property type="entry name" value="TRANSPOSASE TNP1_EN_SPM-LIKE DOMAIN-CONTAINING PROTEIN"/>
    <property type="match status" value="1"/>
</dbReference>
<dbReference type="GeneID" id="140035642"/>